<evidence type="ECO:0000259" key="1">
    <source>
        <dbReference type="PROSITE" id="PS50132"/>
    </source>
</evidence>
<proteinExistence type="predicted"/>
<dbReference type="InterPro" id="IPR052246">
    <property type="entry name" value="Cell_Polariz_PKAAnc"/>
</dbReference>
<dbReference type="Pfam" id="PF00615">
    <property type="entry name" value="RGS"/>
    <property type="match status" value="2"/>
</dbReference>
<evidence type="ECO:0000313" key="4">
    <source>
        <dbReference type="Proteomes" id="UP000663868"/>
    </source>
</evidence>
<dbReference type="PRINTS" id="PR01301">
    <property type="entry name" value="RGSPROTEIN"/>
</dbReference>
<dbReference type="GO" id="GO:0008104">
    <property type="term" value="P:intracellular protein localization"/>
    <property type="evidence" value="ECO:0007669"/>
    <property type="project" value="TreeGrafter"/>
</dbReference>
<dbReference type="Proteomes" id="UP000663860">
    <property type="component" value="Unassembled WGS sequence"/>
</dbReference>
<comment type="caution">
    <text evidence="3">The sequence shown here is derived from an EMBL/GenBank/DDBJ whole genome shotgun (WGS) entry which is preliminary data.</text>
</comment>
<evidence type="ECO:0000313" key="3">
    <source>
        <dbReference type="EMBL" id="CAF3770063.1"/>
    </source>
</evidence>
<sequence length="469" mass="54957">MKQARHDLCAEILEKIRKYNKSDSKTFSSVQQWSYYQDLAMQSGHCTISSELVSLRHSHFHRSLYNLIYTPNDELDYFIHYMDSCSLLSYIKFILDINTFEKILRENSNDDHQTIALTLFHRYLSIDAKYSVPINDDIRRTTLLLICPSNNNNKPDSNCFHMAREHIWELIEQNAYPSYLESSFHLNYQLKMLTSNELQLHDFLYHNNSLSYLMKFAEQEKITNLIRFWIDVEDFYQNIINRQLNNQVLTQNALSIYEQYISLQAPLRLGFDDIIRAKIECSICQPDLNAGPSIDTFDQASWIVYIILQREYFPQFLQSTIFYRYITDLMLKLRHDDSIIHSQQMKTFDSDTASINSDTVIQSKPLNRQRNISTSSSCLSINQETDIRPKGRFSMGYVDSLGRFIRDPDVDSIDNSSSLNRKTPSKPFQFITQLVRNEQDEIVTDEAAAQFAKTFINEITNHTANLDID</sequence>
<dbReference type="InterPro" id="IPR016137">
    <property type="entry name" value="RGS"/>
</dbReference>
<dbReference type="InterPro" id="IPR044926">
    <property type="entry name" value="RGS_subdomain_2"/>
</dbReference>
<dbReference type="GO" id="GO:0005886">
    <property type="term" value="C:plasma membrane"/>
    <property type="evidence" value="ECO:0007669"/>
    <property type="project" value="TreeGrafter"/>
</dbReference>
<accession>A0A818ZIJ1</accession>
<dbReference type="Proteomes" id="UP000663868">
    <property type="component" value="Unassembled WGS sequence"/>
</dbReference>
<dbReference type="CDD" id="cd07440">
    <property type="entry name" value="RGS"/>
    <property type="match status" value="1"/>
</dbReference>
<evidence type="ECO:0000313" key="2">
    <source>
        <dbReference type="EMBL" id="CAF0718704.1"/>
    </source>
</evidence>
<dbReference type="AlphaFoldDB" id="A0A818ZIJ1"/>
<dbReference type="InterPro" id="IPR036305">
    <property type="entry name" value="RGS_sf"/>
</dbReference>
<organism evidence="3 4">
    <name type="scientific">Adineta steineri</name>
    <dbReference type="NCBI Taxonomy" id="433720"/>
    <lineage>
        <taxon>Eukaryota</taxon>
        <taxon>Metazoa</taxon>
        <taxon>Spiralia</taxon>
        <taxon>Gnathifera</taxon>
        <taxon>Rotifera</taxon>
        <taxon>Eurotatoria</taxon>
        <taxon>Bdelloidea</taxon>
        <taxon>Adinetida</taxon>
        <taxon>Adinetidae</taxon>
        <taxon>Adineta</taxon>
    </lineage>
</organism>
<dbReference type="GO" id="GO:0005739">
    <property type="term" value="C:mitochondrion"/>
    <property type="evidence" value="ECO:0007669"/>
    <property type="project" value="TreeGrafter"/>
</dbReference>
<dbReference type="EMBL" id="CAJNOE010000007">
    <property type="protein sequence ID" value="CAF0718704.1"/>
    <property type="molecule type" value="Genomic_DNA"/>
</dbReference>
<gene>
    <name evidence="2" type="ORF">IZO911_LOCUS1661</name>
    <name evidence="3" type="ORF">KXQ929_LOCUS15313</name>
</gene>
<dbReference type="EMBL" id="CAJOBB010000882">
    <property type="protein sequence ID" value="CAF3770063.1"/>
    <property type="molecule type" value="Genomic_DNA"/>
</dbReference>
<dbReference type="PROSITE" id="PS50132">
    <property type="entry name" value="RGS"/>
    <property type="match status" value="2"/>
</dbReference>
<dbReference type="PANTHER" id="PTHR13155">
    <property type="entry name" value="A-KINASE ANCHOR PROTEINS"/>
    <property type="match status" value="1"/>
</dbReference>
<name>A0A818ZIJ1_9BILA</name>
<dbReference type="SUPFAM" id="SSF48097">
    <property type="entry name" value="Regulator of G-protein signaling, RGS"/>
    <property type="match status" value="2"/>
</dbReference>
<feature type="domain" description="RGS" evidence="1">
    <location>
        <begin position="77"/>
        <end position="189"/>
    </location>
</feature>
<dbReference type="SMART" id="SM00315">
    <property type="entry name" value="RGS"/>
    <property type="match status" value="2"/>
</dbReference>
<dbReference type="PANTHER" id="PTHR13155:SF1">
    <property type="entry name" value="A-KINASE ANCHOR PROTEIN 10, MITOCHONDRIAL"/>
    <property type="match status" value="1"/>
</dbReference>
<dbReference type="Gene3D" id="1.10.167.10">
    <property type="entry name" value="Regulator of G-protein Signalling 4, domain 2"/>
    <property type="match status" value="2"/>
</dbReference>
<feature type="domain" description="RGS" evidence="1">
    <location>
        <begin position="199"/>
        <end position="326"/>
    </location>
</feature>
<protein>
    <recommendedName>
        <fullName evidence="1">RGS domain-containing protein</fullName>
    </recommendedName>
</protein>
<reference evidence="3" key="1">
    <citation type="submission" date="2021-02" db="EMBL/GenBank/DDBJ databases">
        <authorList>
            <person name="Nowell W R."/>
        </authorList>
    </citation>
    <scope>NUCLEOTIDE SEQUENCE</scope>
</reference>